<dbReference type="Proteomes" id="UP000824782">
    <property type="component" value="Unassembled WGS sequence"/>
</dbReference>
<evidence type="ECO:0000313" key="2">
    <source>
        <dbReference type="EMBL" id="KAG8550182.1"/>
    </source>
</evidence>
<accession>A0AAV6ZLD5</accession>
<reference evidence="2" key="1">
    <citation type="thesis" date="2020" institute="ProQuest LLC" country="789 East Eisenhower Parkway, Ann Arbor, MI, USA">
        <title>Comparative Genomics and Chromosome Evolution.</title>
        <authorList>
            <person name="Mudd A.B."/>
        </authorList>
    </citation>
    <scope>NUCLEOTIDE SEQUENCE</scope>
    <source>
        <strain evidence="2">237g6f4</strain>
        <tissue evidence="2">Blood</tissue>
    </source>
</reference>
<dbReference type="AlphaFoldDB" id="A0AAV6ZLD5"/>
<feature type="compositionally biased region" description="Polar residues" evidence="1">
    <location>
        <begin position="13"/>
        <end position="22"/>
    </location>
</feature>
<feature type="region of interest" description="Disordered" evidence="1">
    <location>
        <begin position="1"/>
        <end position="27"/>
    </location>
</feature>
<protein>
    <submittedName>
        <fullName evidence="2">Uncharacterized protein</fullName>
    </submittedName>
</protein>
<gene>
    <name evidence="2" type="ORF">GDO81_027890</name>
</gene>
<proteinExistence type="predicted"/>
<organism evidence="2 3">
    <name type="scientific">Engystomops pustulosus</name>
    <name type="common">Tungara frog</name>
    <name type="synonym">Physalaemus pustulosus</name>
    <dbReference type="NCBI Taxonomy" id="76066"/>
    <lineage>
        <taxon>Eukaryota</taxon>
        <taxon>Metazoa</taxon>
        <taxon>Chordata</taxon>
        <taxon>Craniata</taxon>
        <taxon>Vertebrata</taxon>
        <taxon>Euteleostomi</taxon>
        <taxon>Amphibia</taxon>
        <taxon>Batrachia</taxon>
        <taxon>Anura</taxon>
        <taxon>Neobatrachia</taxon>
        <taxon>Hyloidea</taxon>
        <taxon>Leptodactylidae</taxon>
        <taxon>Leiuperinae</taxon>
        <taxon>Engystomops</taxon>
    </lineage>
</organism>
<sequence length="65" mass="7506">MPVVMAEQRTNEQKTYSNTTIPPQRPRPPCIVLSLYMGTYKTYKVQGQHEKPQCVTAREQEDGNH</sequence>
<keyword evidence="3" id="KW-1185">Reference proteome</keyword>
<dbReference type="EMBL" id="WNYA01000076">
    <property type="protein sequence ID" value="KAG8550182.1"/>
    <property type="molecule type" value="Genomic_DNA"/>
</dbReference>
<comment type="caution">
    <text evidence="2">The sequence shown here is derived from an EMBL/GenBank/DDBJ whole genome shotgun (WGS) entry which is preliminary data.</text>
</comment>
<name>A0AAV6ZLD5_ENGPU</name>
<evidence type="ECO:0000256" key="1">
    <source>
        <dbReference type="SAM" id="MobiDB-lite"/>
    </source>
</evidence>
<evidence type="ECO:0000313" key="3">
    <source>
        <dbReference type="Proteomes" id="UP000824782"/>
    </source>
</evidence>